<evidence type="ECO:0000313" key="2">
    <source>
        <dbReference type="Proteomes" id="UP001432251"/>
    </source>
</evidence>
<sequence>MRARARRAAVSAASTVLVGVLATAGCGRSGLTGGDDKDAARAHGATAYTKVAALPERMSADGTTVVVGSPDAETVVHVYEDMRCPVCQEFEREGGGEALQKLALTGEVRLEYTFASFLSDKSHLGGSGSRKAANALRAAVDRGKFTELHKLLFLHQPEEVVDGYTDAFLLRTASQVDGLRGKKFDAAVRTMKYGDFVEASQKAFDDDGADGTPGFAINGNLVPEHLRGGMFDAELLPLVVRMLAGGVTPPPDQVG</sequence>
<accession>A0ACD5AC55</accession>
<keyword evidence="2" id="KW-1185">Reference proteome</keyword>
<evidence type="ECO:0000313" key="1">
    <source>
        <dbReference type="EMBL" id="WWQ64782.1"/>
    </source>
</evidence>
<gene>
    <name evidence="1" type="ORF">V2W30_16475</name>
</gene>
<dbReference type="Proteomes" id="UP001432251">
    <property type="component" value="Chromosome"/>
</dbReference>
<name>A0ACD5AC55_9ACTN</name>
<organism evidence="1 2">
    <name type="scientific">Streptomyces citrinus</name>
    <dbReference type="NCBI Taxonomy" id="3118173"/>
    <lineage>
        <taxon>Bacteria</taxon>
        <taxon>Bacillati</taxon>
        <taxon>Actinomycetota</taxon>
        <taxon>Actinomycetes</taxon>
        <taxon>Kitasatosporales</taxon>
        <taxon>Streptomycetaceae</taxon>
        <taxon>Streptomyces</taxon>
    </lineage>
</organism>
<protein>
    <submittedName>
        <fullName evidence="1">Thioredoxin domain-containing protein</fullName>
    </submittedName>
</protein>
<dbReference type="EMBL" id="CP146022">
    <property type="protein sequence ID" value="WWQ64782.1"/>
    <property type="molecule type" value="Genomic_DNA"/>
</dbReference>
<reference evidence="1" key="1">
    <citation type="journal article" date="2025" name="Int. J. Syst. Evol. Microbiol.">
        <title>Streptomyces citrinus sp. nov., with yellow diffusible pigment.</title>
        <authorList>
            <person name="He Y."/>
            <person name="Yang E."/>
            <person name="Xu J."/>
            <person name="Sun Y."/>
            <person name="Sun L."/>
        </authorList>
    </citation>
    <scope>NUCLEOTIDE SEQUENCE</scope>
    <source>
        <strain evidence="1">Q6</strain>
    </source>
</reference>
<proteinExistence type="predicted"/>